<evidence type="ECO:0000256" key="4">
    <source>
        <dbReference type="ARBA" id="ARBA00022448"/>
    </source>
</evidence>
<reference evidence="10" key="1">
    <citation type="submission" date="2025-08" db="UniProtKB">
        <authorList>
            <consortium name="Ensembl"/>
        </authorList>
    </citation>
    <scope>IDENTIFICATION</scope>
</reference>
<accession>A0A8C9UPG4</accession>
<reference evidence="10" key="2">
    <citation type="submission" date="2025-09" db="UniProtKB">
        <authorList>
            <consortium name="Ensembl"/>
        </authorList>
    </citation>
    <scope>IDENTIFICATION</scope>
</reference>
<evidence type="ECO:0000256" key="2">
    <source>
        <dbReference type="ARBA" id="ARBA00007603"/>
    </source>
</evidence>
<dbReference type="InterPro" id="IPR024602">
    <property type="entry name" value="COG_su2_N"/>
</dbReference>
<evidence type="ECO:0000256" key="3">
    <source>
        <dbReference type="ARBA" id="ARBA00020977"/>
    </source>
</evidence>
<sequence>NCWDYRHAPPRPAVLCFYFQSTYFDVDHFVSDCRKRVQLEELRDDLELYYRLLKTAMVELINKDYADFVNLSTNLVGMDKALNQLSVPLGQLREEVLVSPQMTLNSLPKA</sequence>
<dbReference type="GO" id="GO:0006891">
    <property type="term" value="P:intra-Golgi vesicle-mediated transport"/>
    <property type="evidence" value="ECO:0007669"/>
    <property type="project" value="TreeGrafter"/>
</dbReference>
<evidence type="ECO:0000313" key="10">
    <source>
        <dbReference type="Ensembl" id="ENSSDAP00000012697.1"/>
    </source>
</evidence>
<dbReference type="Proteomes" id="UP000694422">
    <property type="component" value="Unplaced"/>
</dbReference>
<dbReference type="PANTHER" id="PTHR12961:SF0">
    <property type="entry name" value="CONSERVED OLIGOMERIC GOLGI COMPLEX SUBUNIT 2"/>
    <property type="match status" value="1"/>
</dbReference>
<dbReference type="GO" id="GO:0007030">
    <property type="term" value="P:Golgi organization"/>
    <property type="evidence" value="ECO:0007669"/>
    <property type="project" value="InterPro"/>
</dbReference>
<evidence type="ECO:0000256" key="7">
    <source>
        <dbReference type="ARBA" id="ARBA00023136"/>
    </source>
</evidence>
<evidence type="ECO:0000256" key="6">
    <source>
        <dbReference type="ARBA" id="ARBA00023034"/>
    </source>
</evidence>
<dbReference type="Pfam" id="PF06148">
    <property type="entry name" value="COG2_N"/>
    <property type="match status" value="1"/>
</dbReference>
<dbReference type="AlphaFoldDB" id="A0A8C9UPG4"/>
<comment type="subcellular location">
    <subcellularLocation>
        <location evidence="1">Golgi apparatus membrane</location>
        <topology evidence="1">Peripheral membrane protein</topology>
    </subcellularLocation>
</comment>
<dbReference type="GO" id="GO:0000139">
    <property type="term" value="C:Golgi membrane"/>
    <property type="evidence" value="ECO:0007669"/>
    <property type="project" value="UniProtKB-SubCell"/>
</dbReference>
<keyword evidence="7" id="KW-0472">Membrane</keyword>
<keyword evidence="5" id="KW-0653">Protein transport</keyword>
<feature type="domain" description="Conserved oligomeric Golgi complex subunit 2 N-terminal" evidence="9">
    <location>
        <begin position="19"/>
        <end position="85"/>
    </location>
</feature>
<proteinExistence type="inferred from homology"/>
<keyword evidence="11" id="KW-1185">Reference proteome</keyword>
<dbReference type="Ensembl" id="ENSSDAT00000014374.1">
    <property type="protein sequence ID" value="ENSSDAP00000012697.1"/>
    <property type="gene ID" value="ENSSDAG00000011453.1"/>
</dbReference>
<protein>
    <recommendedName>
        <fullName evidence="3">Conserved oligomeric Golgi complex subunit 2</fullName>
    </recommendedName>
    <alternativeName>
        <fullName evidence="8">Component of oligomeric Golgi complex 2</fullName>
    </alternativeName>
</protein>
<dbReference type="GO" id="GO:0017119">
    <property type="term" value="C:Golgi transport complex"/>
    <property type="evidence" value="ECO:0007669"/>
    <property type="project" value="TreeGrafter"/>
</dbReference>
<organism evidence="10 11">
    <name type="scientific">Spermophilus dauricus</name>
    <name type="common">Daurian ground squirrel</name>
    <dbReference type="NCBI Taxonomy" id="99837"/>
    <lineage>
        <taxon>Eukaryota</taxon>
        <taxon>Metazoa</taxon>
        <taxon>Chordata</taxon>
        <taxon>Craniata</taxon>
        <taxon>Vertebrata</taxon>
        <taxon>Euteleostomi</taxon>
        <taxon>Mammalia</taxon>
        <taxon>Eutheria</taxon>
        <taxon>Euarchontoglires</taxon>
        <taxon>Glires</taxon>
        <taxon>Rodentia</taxon>
        <taxon>Sciuromorpha</taxon>
        <taxon>Sciuridae</taxon>
        <taxon>Xerinae</taxon>
        <taxon>Marmotini</taxon>
        <taxon>Spermophilus</taxon>
    </lineage>
</organism>
<comment type="similarity">
    <text evidence="2">Belongs to the COG2 family.</text>
</comment>
<name>A0A8C9UPG4_SPEDA</name>
<evidence type="ECO:0000256" key="1">
    <source>
        <dbReference type="ARBA" id="ARBA00004395"/>
    </source>
</evidence>
<keyword evidence="6" id="KW-0333">Golgi apparatus</keyword>
<dbReference type="InterPro" id="IPR009316">
    <property type="entry name" value="COG2"/>
</dbReference>
<evidence type="ECO:0000259" key="9">
    <source>
        <dbReference type="Pfam" id="PF06148"/>
    </source>
</evidence>
<evidence type="ECO:0000256" key="5">
    <source>
        <dbReference type="ARBA" id="ARBA00022927"/>
    </source>
</evidence>
<evidence type="ECO:0000313" key="11">
    <source>
        <dbReference type="Proteomes" id="UP000694422"/>
    </source>
</evidence>
<dbReference type="PANTHER" id="PTHR12961">
    <property type="entry name" value="CONSERVED OLIGOMERIC GOLGI COMPLEX COMPONENT 2"/>
    <property type="match status" value="1"/>
</dbReference>
<dbReference type="GO" id="GO:0015031">
    <property type="term" value="P:protein transport"/>
    <property type="evidence" value="ECO:0007669"/>
    <property type="project" value="UniProtKB-KW"/>
</dbReference>
<keyword evidence="4" id="KW-0813">Transport</keyword>
<evidence type="ECO:0000256" key="8">
    <source>
        <dbReference type="ARBA" id="ARBA00031344"/>
    </source>
</evidence>